<keyword evidence="1" id="KW-1133">Transmembrane helix</keyword>
<reference evidence="2 3" key="1">
    <citation type="submission" date="2019-05" db="EMBL/GenBank/DDBJ databases">
        <title>Emergence of the Ug99 lineage of the wheat stem rust pathogen through somatic hybridization.</title>
        <authorList>
            <person name="Li F."/>
            <person name="Upadhyaya N.M."/>
            <person name="Sperschneider J."/>
            <person name="Matny O."/>
            <person name="Nguyen-Phuc H."/>
            <person name="Mago R."/>
            <person name="Raley C."/>
            <person name="Miller M.E."/>
            <person name="Silverstein K.A.T."/>
            <person name="Henningsen E."/>
            <person name="Hirsch C.D."/>
            <person name="Visser B."/>
            <person name="Pretorius Z.A."/>
            <person name="Steffenson B.J."/>
            <person name="Schwessinger B."/>
            <person name="Dodds P.N."/>
            <person name="Figueroa M."/>
        </authorList>
    </citation>
    <scope>NUCLEOTIDE SEQUENCE [LARGE SCALE GENOMIC DNA]</scope>
    <source>
        <strain evidence="2 3">Ug99</strain>
    </source>
</reference>
<protein>
    <submittedName>
        <fullName evidence="2">Uncharacterized protein</fullName>
    </submittedName>
</protein>
<keyword evidence="1" id="KW-0812">Transmembrane</keyword>
<dbReference type="EMBL" id="VDEP01000004">
    <property type="protein sequence ID" value="KAA1138096.1"/>
    <property type="molecule type" value="Genomic_DNA"/>
</dbReference>
<keyword evidence="1" id="KW-0472">Membrane</keyword>
<sequence>MEVNHQSRHAHTINFLRSCSHHPSCFFQEHRKLGPRVIDWPASSLQPLLSPRFGKDRYCDILTVVPSGPAGAPNAVIVLAITVLLRFLLSASKSLLSHALGFFITSVNKV</sequence>
<dbReference type="Proteomes" id="UP000325313">
    <property type="component" value="Unassembled WGS sequence"/>
</dbReference>
<comment type="caution">
    <text evidence="2">The sequence shown here is derived from an EMBL/GenBank/DDBJ whole genome shotgun (WGS) entry which is preliminary data.</text>
</comment>
<evidence type="ECO:0000256" key="1">
    <source>
        <dbReference type="SAM" id="Phobius"/>
    </source>
</evidence>
<name>A0A5B0SIT3_PUCGR</name>
<gene>
    <name evidence="2" type="ORF">PGTUg99_030686</name>
</gene>
<dbReference type="AlphaFoldDB" id="A0A5B0SIT3"/>
<evidence type="ECO:0000313" key="3">
    <source>
        <dbReference type="Proteomes" id="UP000325313"/>
    </source>
</evidence>
<feature type="transmembrane region" description="Helical" evidence="1">
    <location>
        <begin position="70"/>
        <end position="89"/>
    </location>
</feature>
<organism evidence="2 3">
    <name type="scientific">Puccinia graminis f. sp. tritici</name>
    <dbReference type="NCBI Taxonomy" id="56615"/>
    <lineage>
        <taxon>Eukaryota</taxon>
        <taxon>Fungi</taxon>
        <taxon>Dikarya</taxon>
        <taxon>Basidiomycota</taxon>
        <taxon>Pucciniomycotina</taxon>
        <taxon>Pucciniomycetes</taxon>
        <taxon>Pucciniales</taxon>
        <taxon>Pucciniaceae</taxon>
        <taxon>Puccinia</taxon>
    </lineage>
</organism>
<evidence type="ECO:0000313" key="2">
    <source>
        <dbReference type="EMBL" id="KAA1138096.1"/>
    </source>
</evidence>
<accession>A0A5B0SIT3</accession>
<proteinExistence type="predicted"/>